<reference evidence="2" key="1">
    <citation type="journal article" date="2008" name="Nat. Genet.">
        <title>The Pristionchus pacificus genome provides a unique perspective on nematode lifestyle and parasitism.</title>
        <authorList>
            <person name="Dieterich C."/>
            <person name="Clifton S.W."/>
            <person name="Schuster L.N."/>
            <person name="Chinwalla A."/>
            <person name="Delehaunty K."/>
            <person name="Dinkelacker I."/>
            <person name="Fulton L."/>
            <person name="Fulton R."/>
            <person name="Godfrey J."/>
            <person name="Minx P."/>
            <person name="Mitreva M."/>
            <person name="Roeseler W."/>
            <person name="Tian H."/>
            <person name="Witte H."/>
            <person name="Yang S.P."/>
            <person name="Wilson R.K."/>
            <person name="Sommer R.J."/>
        </authorList>
    </citation>
    <scope>NUCLEOTIDE SEQUENCE [LARGE SCALE GENOMIC DNA]</scope>
    <source>
        <strain evidence="2">PS312</strain>
    </source>
</reference>
<sequence>MKYERQLTTGLFQSSSWWSFSATSSAAESAAAATATLAIASAIVTAKIKQYKKVNKKDN</sequence>
<keyword evidence="2" id="KW-1185">Reference proteome</keyword>
<accession>A0A8R1Z5E6</accession>
<proteinExistence type="predicted"/>
<evidence type="ECO:0000313" key="1">
    <source>
        <dbReference type="EnsemblMetazoa" id="PPA44611.1"/>
    </source>
</evidence>
<reference evidence="1" key="2">
    <citation type="submission" date="2022-06" db="UniProtKB">
        <authorList>
            <consortium name="EnsemblMetazoa"/>
        </authorList>
    </citation>
    <scope>IDENTIFICATION</scope>
    <source>
        <strain evidence="1">PS312</strain>
    </source>
</reference>
<name>A0A2A6BBE1_PRIPA</name>
<gene>
    <name evidence="1" type="primary">WBGene00282980</name>
</gene>
<protein>
    <submittedName>
        <fullName evidence="1">Uncharacterized protein</fullName>
    </submittedName>
</protein>
<accession>A0A2A6BBE1</accession>
<evidence type="ECO:0000313" key="2">
    <source>
        <dbReference type="Proteomes" id="UP000005239"/>
    </source>
</evidence>
<organism evidence="1 2">
    <name type="scientific">Pristionchus pacificus</name>
    <name type="common">Parasitic nematode worm</name>
    <dbReference type="NCBI Taxonomy" id="54126"/>
    <lineage>
        <taxon>Eukaryota</taxon>
        <taxon>Metazoa</taxon>
        <taxon>Ecdysozoa</taxon>
        <taxon>Nematoda</taxon>
        <taxon>Chromadorea</taxon>
        <taxon>Rhabditida</taxon>
        <taxon>Rhabditina</taxon>
        <taxon>Diplogasteromorpha</taxon>
        <taxon>Diplogasteroidea</taxon>
        <taxon>Neodiplogasteridae</taxon>
        <taxon>Pristionchus</taxon>
    </lineage>
</organism>
<dbReference type="AlphaFoldDB" id="A0A2A6BBE1"/>
<dbReference type="Proteomes" id="UP000005239">
    <property type="component" value="Unassembled WGS sequence"/>
</dbReference>
<dbReference type="EnsemblMetazoa" id="PPA44611.1">
    <property type="protein sequence ID" value="PPA44611.1"/>
    <property type="gene ID" value="WBGene00282980"/>
</dbReference>